<comment type="subunit">
    <text evidence="16">Synthesized in an inactive form that binds to the N-terminal domain of CDC37. Has to be associated with a multiprotein complex containing Hsp90, CDC37 and PPP5C for maturation and activation by autophosphorylation. The phosphatase PPP5C modulates this activation. Homodimer; homodimerizes in presence of heme, forming a disulfide-linked inactive homodimer. Interacts with DELE1; binds both to full-length DELE1 and processed form of DELE1 (S-DELE1) in response to stress, leading to activate its protein kinase activity and trigger the integrated stress response (ISR).</text>
</comment>
<dbReference type="SUPFAM" id="SSF56112">
    <property type="entry name" value="Protein kinase-like (PK-like)"/>
    <property type="match status" value="1"/>
</dbReference>
<evidence type="ECO:0000259" key="22">
    <source>
        <dbReference type="PROSITE" id="PS50011"/>
    </source>
</evidence>
<dbReference type="InterPro" id="IPR017441">
    <property type="entry name" value="Protein_kinase_ATP_BS"/>
</dbReference>
<feature type="compositionally biased region" description="Low complexity" evidence="21">
    <location>
        <begin position="452"/>
        <end position="462"/>
    </location>
</feature>
<keyword evidence="4" id="KW-0808">Transferase</keyword>
<evidence type="ECO:0000256" key="21">
    <source>
        <dbReference type="SAM" id="MobiDB-lite"/>
    </source>
</evidence>
<evidence type="ECO:0000256" key="15">
    <source>
        <dbReference type="ARBA" id="ARBA00042914"/>
    </source>
</evidence>
<evidence type="ECO:0000256" key="19">
    <source>
        <dbReference type="PROSITE-ProRule" id="PRU10141"/>
    </source>
</evidence>
<dbReference type="PROSITE" id="PS00107">
    <property type="entry name" value="PROTEIN_KINASE_ATP"/>
    <property type="match status" value="1"/>
</dbReference>
<evidence type="ECO:0000313" key="23">
    <source>
        <dbReference type="EMBL" id="KAK6185308.1"/>
    </source>
</evidence>
<dbReference type="Pfam" id="PF22949">
    <property type="entry name" value="HRI2_3H"/>
    <property type="match status" value="1"/>
</dbReference>
<evidence type="ECO:0000256" key="6">
    <source>
        <dbReference type="ARBA" id="ARBA00022741"/>
    </source>
</evidence>
<feature type="region of interest" description="Disordered" evidence="21">
    <location>
        <begin position="335"/>
        <end position="365"/>
    </location>
</feature>
<accession>A0AAN8PV72</accession>
<keyword evidence="9" id="KW-0832">Ubl conjugation</keyword>
<evidence type="ECO:0000256" key="11">
    <source>
        <dbReference type="ARBA" id="ARBA00023193"/>
    </source>
</evidence>
<dbReference type="AlphaFoldDB" id="A0AAN8PV72"/>
<evidence type="ECO:0000313" key="24">
    <source>
        <dbReference type="Proteomes" id="UP001347796"/>
    </source>
</evidence>
<evidence type="ECO:0000256" key="17">
    <source>
        <dbReference type="ARBA" id="ARBA00048659"/>
    </source>
</evidence>
<keyword evidence="6 19" id="KW-0547">Nucleotide-binding</keyword>
<dbReference type="SMART" id="SM00220">
    <property type="entry name" value="S_TKc"/>
    <property type="match status" value="1"/>
</dbReference>
<evidence type="ECO:0000256" key="18">
    <source>
        <dbReference type="ARBA" id="ARBA00048977"/>
    </source>
</evidence>
<dbReference type="EC" id="2.7.11.1" evidence="1"/>
<feature type="compositionally biased region" description="Acidic residues" evidence="21">
    <location>
        <begin position="441"/>
        <end position="451"/>
    </location>
</feature>
<dbReference type="InterPro" id="IPR054521">
    <property type="entry name" value="HRI2_3H"/>
</dbReference>
<evidence type="ECO:0000256" key="20">
    <source>
        <dbReference type="SAM" id="Coils"/>
    </source>
</evidence>
<dbReference type="InterPro" id="IPR008271">
    <property type="entry name" value="Ser/Thr_kinase_AS"/>
</dbReference>
<keyword evidence="11" id="KW-0652">Protein synthesis inhibitor</keyword>
<organism evidence="23 24">
    <name type="scientific">Patella caerulea</name>
    <name type="common">Rayed Mediterranean limpet</name>
    <dbReference type="NCBI Taxonomy" id="87958"/>
    <lineage>
        <taxon>Eukaryota</taxon>
        <taxon>Metazoa</taxon>
        <taxon>Spiralia</taxon>
        <taxon>Lophotrochozoa</taxon>
        <taxon>Mollusca</taxon>
        <taxon>Gastropoda</taxon>
        <taxon>Patellogastropoda</taxon>
        <taxon>Patelloidea</taxon>
        <taxon>Patellidae</taxon>
        <taxon>Patella</taxon>
    </lineage>
</organism>
<evidence type="ECO:0000256" key="5">
    <source>
        <dbReference type="ARBA" id="ARBA00022737"/>
    </source>
</evidence>
<dbReference type="GO" id="GO:0005737">
    <property type="term" value="C:cytoplasm"/>
    <property type="evidence" value="ECO:0007669"/>
    <property type="project" value="TreeGrafter"/>
</dbReference>
<dbReference type="GO" id="GO:0004694">
    <property type="term" value="F:eukaryotic translation initiation factor 2alpha kinase activity"/>
    <property type="evidence" value="ECO:0007669"/>
    <property type="project" value="TreeGrafter"/>
</dbReference>
<reference evidence="23 24" key="1">
    <citation type="submission" date="2024-01" db="EMBL/GenBank/DDBJ databases">
        <title>The genome of the rayed Mediterranean limpet Patella caerulea (Linnaeus, 1758).</title>
        <authorList>
            <person name="Anh-Thu Weber A."/>
            <person name="Halstead-Nussloch G."/>
        </authorList>
    </citation>
    <scope>NUCLEOTIDE SEQUENCE [LARGE SCALE GENOMIC DNA]</scope>
    <source>
        <strain evidence="23">AATW-2023a</strain>
        <tissue evidence="23">Whole specimen</tissue>
    </source>
</reference>
<comment type="caution">
    <text evidence="23">The sequence shown here is derived from an EMBL/GenBank/DDBJ whole genome shotgun (WGS) entry which is preliminary data.</text>
</comment>
<keyword evidence="20" id="KW-0175">Coiled coil</keyword>
<dbReference type="PANTHER" id="PTHR11042:SF160">
    <property type="entry name" value="EUKARYOTIC TRANSLATION INITIATION FACTOR 2-ALPHA KINASE 1"/>
    <property type="match status" value="1"/>
</dbReference>
<evidence type="ECO:0000256" key="8">
    <source>
        <dbReference type="ARBA" id="ARBA00022840"/>
    </source>
</evidence>
<evidence type="ECO:0000256" key="3">
    <source>
        <dbReference type="ARBA" id="ARBA00022553"/>
    </source>
</evidence>
<gene>
    <name evidence="23" type="ORF">SNE40_007570</name>
</gene>
<comment type="similarity">
    <text evidence="12">Belongs to the protein kinase superfamily. Ser/Thr protein kinase family. GCN2 subfamily.</text>
</comment>
<evidence type="ECO:0000256" key="14">
    <source>
        <dbReference type="ARBA" id="ARBA00042456"/>
    </source>
</evidence>
<evidence type="ECO:0000256" key="9">
    <source>
        <dbReference type="ARBA" id="ARBA00022843"/>
    </source>
</evidence>
<feature type="region of interest" description="Disordered" evidence="21">
    <location>
        <begin position="401"/>
        <end position="469"/>
    </location>
</feature>
<evidence type="ECO:0000256" key="4">
    <source>
        <dbReference type="ARBA" id="ARBA00022679"/>
    </source>
</evidence>
<keyword evidence="24" id="KW-1185">Reference proteome</keyword>
<dbReference type="Gene3D" id="1.10.510.10">
    <property type="entry name" value="Transferase(Phosphotransferase) domain 1"/>
    <property type="match status" value="1"/>
</dbReference>
<dbReference type="InterPro" id="IPR000719">
    <property type="entry name" value="Prot_kinase_dom"/>
</dbReference>
<name>A0AAN8PV72_PATCE</name>
<feature type="binding site" evidence="19">
    <location>
        <position position="207"/>
    </location>
    <ligand>
        <name>ATP</name>
        <dbReference type="ChEBI" id="CHEBI:30616"/>
    </ligand>
</feature>
<evidence type="ECO:0000256" key="16">
    <source>
        <dbReference type="ARBA" id="ARBA00046654"/>
    </source>
</evidence>
<evidence type="ECO:0000256" key="13">
    <source>
        <dbReference type="ARBA" id="ARBA00040433"/>
    </source>
</evidence>
<evidence type="ECO:0000256" key="10">
    <source>
        <dbReference type="ARBA" id="ARBA00023157"/>
    </source>
</evidence>
<keyword evidence="8 19" id="KW-0067">ATP-binding</keyword>
<evidence type="ECO:0000256" key="7">
    <source>
        <dbReference type="ARBA" id="ARBA00022777"/>
    </source>
</evidence>
<dbReference type="GO" id="GO:0005634">
    <property type="term" value="C:nucleus"/>
    <property type="evidence" value="ECO:0007669"/>
    <property type="project" value="TreeGrafter"/>
</dbReference>
<sequence length="814" mass="92202">MDKRQKTGRELGTQAKFKLKGGLKPIRKFDDSDLKKLRKSEVGIKTKMVSPENGAVVPRSVPNHLLMISILEHLCFMYTRNVRTGHKLFRVLCDQLTKLNIVSPVSCVDEISGIRANCRQYIHNMMHAALEDLYNNGDILALPPAFEGGNMKMNNQLTRVRSEDLINMQTSRYSNEFIEIEKLGKGGFGSVYKVKNRLDGRFYAIKKIKFKHKRHEQLLKILKEVKTLAGFHHTNIVGYNAAWLEYTNSPSSIQTSRSSSSQAEFSASKEKSFSHINEANSRSFDVDFRLDSGSEDELDPVTGQQLHKHYNTSKCTITEITDASDKTILECNAPHNVDEDSHGISQSNTDNFLDEDTNISTTDNLDQESDNKLFVRTLRNKQLDKSQEMSGSSDIIFLDDCSSDENHNSPKNSNISKKSPSGRLAPSHINVLNTKSRSELENDNSDTDSSDAVDISSSSSDSPRNKDNHVHVHITGHFSSKLYDSKSSFITIPQKSKDDIDSPKVSPKDRVVPYRRSVSAEPLKVTAGIQNNFVDNFPHQPIVQLYIQMELCQQTLQMRLLNRNSKLKDIKDLVDYKEENLKIIHQILTGVDYIHSKGLIHRDLKPRNIFLLEPGLHVKIGDFGLATEDVLGGVSKDTIIAPSPDVKDSFKLENLTSGVGTSTYAAPEQLTGNYYDSKSDIYSIGVILFEVFNVFNTEMERHRSITGLRDGCYPQILHSYWPDVWDAIMKMTNTIAQERPTANSLLDSQLFLTKDQMIASLQKQLREKCDYITQLEKQLKDKDDLNSQLKRKLEKADSPEKLLKEFERLEKLSN</sequence>
<keyword evidence="3" id="KW-0597">Phosphoprotein</keyword>
<evidence type="ECO:0000256" key="1">
    <source>
        <dbReference type="ARBA" id="ARBA00012513"/>
    </source>
</evidence>
<feature type="domain" description="Protein kinase" evidence="22">
    <location>
        <begin position="177"/>
        <end position="752"/>
    </location>
</feature>
<keyword evidence="5" id="KW-0677">Repeat</keyword>
<dbReference type="InterPro" id="IPR011009">
    <property type="entry name" value="Kinase-like_dom_sf"/>
</dbReference>
<dbReference type="PROSITE" id="PS00108">
    <property type="entry name" value="PROTEIN_KINASE_ST"/>
    <property type="match status" value="1"/>
</dbReference>
<evidence type="ECO:0000256" key="2">
    <source>
        <dbReference type="ARBA" id="ARBA00022527"/>
    </source>
</evidence>
<dbReference type="PANTHER" id="PTHR11042">
    <property type="entry name" value="EUKARYOTIC TRANSLATION INITIATION FACTOR 2-ALPHA KINASE EIF2-ALPHA KINASE -RELATED"/>
    <property type="match status" value="1"/>
</dbReference>
<dbReference type="GO" id="GO:0005524">
    <property type="term" value="F:ATP binding"/>
    <property type="evidence" value="ECO:0007669"/>
    <property type="project" value="UniProtKB-UniRule"/>
</dbReference>
<evidence type="ECO:0000256" key="12">
    <source>
        <dbReference type="ARBA" id="ARBA00037982"/>
    </source>
</evidence>
<feature type="compositionally biased region" description="Low complexity" evidence="21">
    <location>
        <begin position="409"/>
        <end position="421"/>
    </location>
</feature>
<dbReference type="Pfam" id="PF00069">
    <property type="entry name" value="Pkinase"/>
    <property type="match status" value="2"/>
</dbReference>
<dbReference type="Proteomes" id="UP001347796">
    <property type="component" value="Unassembled WGS sequence"/>
</dbReference>
<comment type="catalytic activity">
    <reaction evidence="17">
        <text>L-threonyl-[protein] + ATP = O-phospho-L-threonyl-[protein] + ADP + H(+)</text>
        <dbReference type="Rhea" id="RHEA:46608"/>
        <dbReference type="Rhea" id="RHEA-COMP:11060"/>
        <dbReference type="Rhea" id="RHEA-COMP:11605"/>
        <dbReference type="ChEBI" id="CHEBI:15378"/>
        <dbReference type="ChEBI" id="CHEBI:30013"/>
        <dbReference type="ChEBI" id="CHEBI:30616"/>
        <dbReference type="ChEBI" id="CHEBI:61977"/>
        <dbReference type="ChEBI" id="CHEBI:456216"/>
        <dbReference type="EC" id="2.7.11.1"/>
    </reaction>
    <physiologicalReaction direction="left-to-right" evidence="17">
        <dbReference type="Rhea" id="RHEA:46609"/>
    </physiologicalReaction>
</comment>
<keyword evidence="10" id="KW-1015">Disulfide bond</keyword>
<keyword evidence="2" id="KW-0723">Serine/threonine-protein kinase</keyword>
<dbReference type="Gene3D" id="3.30.200.20">
    <property type="entry name" value="Phosphorylase Kinase, domain 1"/>
    <property type="match status" value="1"/>
</dbReference>
<proteinExistence type="inferred from homology"/>
<dbReference type="EMBL" id="JAZGQO010000006">
    <property type="protein sequence ID" value="KAK6185308.1"/>
    <property type="molecule type" value="Genomic_DNA"/>
</dbReference>
<feature type="coiled-coil region" evidence="20">
    <location>
        <begin position="758"/>
        <end position="795"/>
    </location>
</feature>
<comment type="catalytic activity">
    <reaction evidence="18">
        <text>L-seryl-[protein] + ATP = O-phospho-L-seryl-[protein] + ADP + H(+)</text>
        <dbReference type="Rhea" id="RHEA:17989"/>
        <dbReference type="Rhea" id="RHEA-COMP:9863"/>
        <dbReference type="Rhea" id="RHEA-COMP:11604"/>
        <dbReference type="ChEBI" id="CHEBI:15378"/>
        <dbReference type="ChEBI" id="CHEBI:29999"/>
        <dbReference type="ChEBI" id="CHEBI:30616"/>
        <dbReference type="ChEBI" id="CHEBI:83421"/>
        <dbReference type="ChEBI" id="CHEBI:456216"/>
        <dbReference type="EC" id="2.7.11.1"/>
    </reaction>
    <physiologicalReaction direction="left-to-right" evidence="18">
        <dbReference type="Rhea" id="RHEA:17990"/>
    </physiologicalReaction>
</comment>
<protein>
    <recommendedName>
        <fullName evidence="13">Eukaryotic translation initiation factor 2-alpha kinase 1</fullName>
        <ecNumber evidence="1">2.7.11.1</ecNumber>
    </recommendedName>
    <alternativeName>
        <fullName evidence="15">Heme-regulated eukaryotic initiation factor eIF-2-alpha kinase</fullName>
    </alternativeName>
    <alternativeName>
        <fullName evidence="14">Hemin-sensitive initiation factor 2-alpha kinase</fullName>
    </alternativeName>
</protein>
<dbReference type="PROSITE" id="PS50011">
    <property type="entry name" value="PROTEIN_KINASE_DOM"/>
    <property type="match status" value="1"/>
</dbReference>
<keyword evidence="7" id="KW-0418">Kinase</keyword>
<dbReference type="InterPro" id="IPR050339">
    <property type="entry name" value="CC_SR_Kinase"/>
</dbReference>
<dbReference type="GO" id="GO:0017148">
    <property type="term" value="P:negative regulation of translation"/>
    <property type="evidence" value="ECO:0007669"/>
    <property type="project" value="UniProtKB-KW"/>
</dbReference>